<keyword evidence="7" id="KW-1185">Reference proteome</keyword>
<evidence type="ECO:0000259" key="3">
    <source>
        <dbReference type="Pfam" id="PF17100"/>
    </source>
</evidence>
<sequence>MFSKVASKLHIRRRQRESQTAHHEQAESSISTDVAQALETGYGNAETDVHVKADVRQSIWNRAYDKIKEDEPKLGRKYEETLKKLLGLEDALSEQSVGINKSDRSVLMQQGIKVGLERTKKEAKAKGRLQKVMDVINPIKNVVTEAVKSCPQAALAWTGVCLTMEILANPISEFAAQREGIEYLMSRMEWYWRLTDTLFITDKEDKPFLRGSLEASTVLLFGKILAYQMKSINVYHQNRYLTTVGDIVKYGDWKKHLEGIKEKETQFGRDLEQYNSGTSRFYLEDISDSGKGIMKELQSWRSHQEDEECRNLINKSIPYLTKQDIENRRGGLLPECCDWFFGCTPFKDWNDDLDHGILWIRAAPGKGKTMLLCTIIDWLWEEAEYDPEEQKEIESDLVSRADDTFLWVALAYQHLSARKEYMQSIEEVRTNIKNMPKGLDNLYERMMEYICTLEPLERYKGILTVVCLTYRPLALQELQFLAKHRDIRNVGLDRLKKVIHQCGSFLTFQDESITFIHQSAKDFLIQRGAEPRFAILPPSIQEAHREICLRALENMSETLRRDIYGLNHPGTSATEVNAPDPDPLAPVSYSCVNWVNHILDSGHSNDRNVGNAICKLLHDHFLHWMEALSLLGEVSVGATAMRELKAYVVEDGSSGKELGDIVYDCYRFFFTFMHPVELAPLQAYASALIFAPSSSLVKTINQKQAPQWITPSFEVEADWRKDSLTSLSRDHAVVWDVKTGTRIRAYMCKSKADRAILSGNGQKAVWISSDEGQCIQIWDPFTEDIKIASVGGPDKHFNLWLSYDSRYLVAAGQYSLTVFDTTESLETPNQELRGRTLDGHHEIFSEAFLANTTTFVCVSPEGLVQIWDIITGQCLTTFNTDRKYCDIKSCLRNESRFFLSDQSFIQAWRCDGEEAQCLRTWEVNGSELLGVSETGELLSLTWGDQGKCLMGIWEVNCDNEYLQFDCGISSPSMVDFSREWSKGSHGNELNAPFVVGYHHLGYLLVFKTPNTKPQLQG</sequence>
<dbReference type="Pfam" id="PF22939">
    <property type="entry name" value="WHD_GPIID"/>
    <property type="match status" value="1"/>
</dbReference>
<feature type="domain" description="NWD NACHT-NTPase N-terminal" evidence="3">
    <location>
        <begin position="57"/>
        <end position="270"/>
    </location>
</feature>
<dbReference type="InterPro" id="IPR031359">
    <property type="entry name" value="NACHT_N"/>
</dbReference>
<reference evidence="6 7" key="1">
    <citation type="submission" date="2024-01" db="EMBL/GenBank/DDBJ databases">
        <title>Complete genome of Cladobotryum mycophilum ATHUM6906.</title>
        <authorList>
            <person name="Christinaki A.C."/>
            <person name="Myridakis A.I."/>
            <person name="Kouvelis V.N."/>
        </authorList>
    </citation>
    <scope>NUCLEOTIDE SEQUENCE [LARGE SCALE GENOMIC DNA]</scope>
    <source>
        <strain evidence="6 7">ATHUM6906</strain>
    </source>
</reference>
<dbReference type="InterPro" id="IPR015943">
    <property type="entry name" value="WD40/YVTN_repeat-like_dom_sf"/>
</dbReference>
<name>A0ABR0SQP3_9HYPO</name>
<feature type="domain" description="GPI inositol-deacylase winged helix" evidence="4">
    <location>
        <begin position="459"/>
        <end position="535"/>
    </location>
</feature>
<organism evidence="6 7">
    <name type="scientific">Cladobotryum mycophilum</name>
    <dbReference type="NCBI Taxonomy" id="491253"/>
    <lineage>
        <taxon>Eukaryota</taxon>
        <taxon>Fungi</taxon>
        <taxon>Dikarya</taxon>
        <taxon>Ascomycota</taxon>
        <taxon>Pezizomycotina</taxon>
        <taxon>Sordariomycetes</taxon>
        <taxon>Hypocreomycetidae</taxon>
        <taxon>Hypocreales</taxon>
        <taxon>Hypocreaceae</taxon>
        <taxon>Cladobotryum</taxon>
    </lineage>
</organism>
<dbReference type="SUPFAM" id="SSF50998">
    <property type="entry name" value="Quinoprotein alcohol dehydrogenase-like"/>
    <property type="match status" value="1"/>
</dbReference>
<dbReference type="Pfam" id="PF17100">
    <property type="entry name" value="NACHT_N"/>
    <property type="match status" value="1"/>
</dbReference>
<evidence type="ECO:0000313" key="6">
    <source>
        <dbReference type="EMBL" id="KAK5994041.1"/>
    </source>
</evidence>
<accession>A0ABR0SQP3</accession>
<dbReference type="EMBL" id="JAVFKD010000012">
    <property type="protein sequence ID" value="KAK5994041.1"/>
    <property type="molecule type" value="Genomic_DNA"/>
</dbReference>
<proteinExistence type="predicted"/>
<dbReference type="InterPro" id="IPR011047">
    <property type="entry name" value="Quinoprotein_ADH-like_sf"/>
</dbReference>
<evidence type="ECO:0000256" key="2">
    <source>
        <dbReference type="SAM" id="MobiDB-lite"/>
    </source>
</evidence>
<dbReference type="PANTHER" id="PTHR10039">
    <property type="entry name" value="AMELOGENIN"/>
    <property type="match status" value="1"/>
</dbReference>
<keyword evidence="1" id="KW-0677">Repeat</keyword>
<feature type="region of interest" description="Disordered" evidence="2">
    <location>
        <begin position="1"/>
        <end position="32"/>
    </location>
</feature>
<feature type="compositionally biased region" description="Basic and acidic residues" evidence="2">
    <location>
        <begin position="16"/>
        <end position="26"/>
    </location>
</feature>
<dbReference type="Pfam" id="PF24883">
    <property type="entry name" value="NPHP3_N"/>
    <property type="match status" value="1"/>
</dbReference>
<evidence type="ECO:0000259" key="5">
    <source>
        <dbReference type="Pfam" id="PF24883"/>
    </source>
</evidence>
<dbReference type="InterPro" id="IPR056884">
    <property type="entry name" value="NPHP3-like_N"/>
</dbReference>
<evidence type="ECO:0000313" key="7">
    <source>
        <dbReference type="Proteomes" id="UP001338125"/>
    </source>
</evidence>
<dbReference type="Gene3D" id="2.130.10.10">
    <property type="entry name" value="YVTN repeat-like/Quinoprotein amine dehydrogenase"/>
    <property type="match status" value="1"/>
</dbReference>
<evidence type="ECO:0000256" key="1">
    <source>
        <dbReference type="ARBA" id="ARBA00022737"/>
    </source>
</evidence>
<protein>
    <submittedName>
        <fullName evidence="6">Vegetative incompatibility protein HET-E-1</fullName>
    </submittedName>
</protein>
<comment type="caution">
    <text evidence="6">The sequence shown here is derived from an EMBL/GenBank/DDBJ whole genome shotgun (WGS) entry which is preliminary data.</text>
</comment>
<feature type="domain" description="Nephrocystin 3-like N-terminal" evidence="5">
    <location>
        <begin position="336"/>
        <end position="449"/>
    </location>
</feature>
<dbReference type="PANTHER" id="PTHR10039:SF14">
    <property type="entry name" value="NACHT DOMAIN-CONTAINING PROTEIN"/>
    <property type="match status" value="1"/>
</dbReference>
<evidence type="ECO:0000259" key="4">
    <source>
        <dbReference type="Pfam" id="PF22939"/>
    </source>
</evidence>
<gene>
    <name evidence="6" type="ORF">PT974_07481</name>
</gene>
<dbReference type="InterPro" id="IPR054471">
    <property type="entry name" value="GPIID_WHD"/>
</dbReference>
<dbReference type="Proteomes" id="UP001338125">
    <property type="component" value="Unassembled WGS sequence"/>
</dbReference>